<reference evidence="1" key="1">
    <citation type="submission" date="2014-09" db="EMBL/GenBank/DDBJ databases">
        <authorList>
            <person name="Magalhaes I.L.F."/>
            <person name="Oliveira U."/>
            <person name="Santos F.R."/>
            <person name="Vidigal T.H.D.A."/>
            <person name="Brescovit A.D."/>
            <person name="Santos A.J."/>
        </authorList>
    </citation>
    <scope>NUCLEOTIDE SEQUENCE</scope>
    <source>
        <tissue evidence="1">Shoot tissue taken approximately 20 cm above the soil surface</tissue>
    </source>
</reference>
<protein>
    <submittedName>
        <fullName evidence="1">Uncharacterized protein</fullName>
    </submittedName>
</protein>
<accession>A0A0A9BFZ6</accession>
<sequence>MEGVGSLRV</sequence>
<proteinExistence type="predicted"/>
<evidence type="ECO:0000313" key="1">
    <source>
        <dbReference type="EMBL" id="JAD60115.1"/>
    </source>
</evidence>
<dbReference type="EMBL" id="GBRH01237780">
    <property type="protein sequence ID" value="JAD60115.1"/>
    <property type="molecule type" value="Transcribed_RNA"/>
</dbReference>
<name>A0A0A9BFZ6_ARUDO</name>
<organism evidence="1">
    <name type="scientific">Arundo donax</name>
    <name type="common">Giant reed</name>
    <name type="synonym">Donax arundinaceus</name>
    <dbReference type="NCBI Taxonomy" id="35708"/>
    <lineage>
        <taxon>Eukaryota</taxon>
        <taxon>Viridiplantae</taxon>
        <taxon>Streptophyta</taxon>
        <taxon>Embryophyta</taxon>
        <taxon>Tracheophyta</taxon>
        <taxon>Spermatophyta</taxon>
        <taxon>Magnoliopsida</taxon>
        <taxon>Liliopsida</taxon>
        <taxon>Poales</taxon>
        <taxon>Poaceae</taxon>
        <taxon>PACMAD clade</taxon>
        <taxon>Arundinoideae</taxon>
        <taxon>Arundineae</taxon>
        <taxon>Arundo</taxon>
    </lineage>
</organism>
<reference evidence="1" key="2">
    <citation type="journal article" date="2015" name="Data Brief">
        <title>Shoot transcriptome of the giant reed, Arundo donax.</title>
        <authorList>
            <person name="Barrero R.A."/>
            <person name="Guerrero F.D."/>
            <person name="Moolhuijzen P."/>
            <person name="Goolsby J.A."/>
            <person name="Tidwell J."/>
            <person name="Bellgard S.E."/>
            <person name="Bellgard M.I."/>
        </authorList>
    </citation>
    <scope>NUCLEOTIDE SEQUENCE</scope>
    <source>
        <tissue evidence="1">Shoot tissue taken approximately 20 cm above the soil surface</tissue>
    </source>
</reference>